<organism evidence="1 2">
    <name type="scientific">Chlamydomonas incerta</name>
    <dbReference type="NCBI Taxonomy" id="51695"/>
    <lineage>
        <taxon>Eukaryota</taxon>
        <taxon>Viridiplantae</taxon>
        <taxon>Chlorophyta</taxon>
        <taxon>core chlorophytes</taxon>
        <taxon>Chlorophyceae</taxon>
        <taxon>CS clade</taxon>
        <taxon>Chlamydomonadales</taxon>
        <taxon>Chlamydomonadaceae</taxon>
        <taxon>Chlamydomonas</taxon>
    </lineage>
</organism>
<gene>
    <name evidence="1" type="ORF">HXX76_000911</name>
</gene>
<dbReference type="EMBL" id="JAEHOC010000001">
    <property type="protein sequence ID" value="KAG2446323.1"/>
    <property type="molecule type" value="Genomic_DNA"/>
</dbReference>
<name>A0A835WF73_CHLIN</name>
<dbReference type="AlphaFoldDB" id="A0A835WF73"/>
<evidence type="ECO:0000313" key="1">
    <source>
        <dbReference type="EMBL" id="KAG2446323.1"/>
    </source>
</evidence>
<keyword evidence="2" id="KW-1185">Reference proteome</keyword>
<dbReference type="OrthoDB" id="533800at2759"/>
<protein>
    <submittedName>
        <fullName evidence="1">Uncharacterized protein</fullName>
    </submittedName>
</protein>
<proteinExistence type="predicted"/>
<dbReference type="Proteomes" id="UP000650467">
    <property type="component" value="Unassembled WGS sequence"/>
</dbReference>
<accession>A0A835WF73</accession>
<reference evidence="1" key="1">
    <citation type="journal article" date="2020" name="bioRxiv">
        <title>Comparative genomics of Chlamydomonas.</title>
        <authorList>
            <person name="Craig R.J."/>
            <person name="Hasan A.R."/>
            <person name="Ness R.W."/>
            <person name="Keightley P.D."/>
        </authorList>
    </citation>
    <scope>NUCLEOTIDE SEQUENCE</scope>
    <source>
        <strain evidence="1">SAG 7.73</strain>
    </source>
</reference>
<evidence type="ECO:0000313" key="2">
    <source>
        <dbReference type="Proteomes" id="UP000650467"/>
    </source>
</evidence>
<sequence>MSTAHQPPSLEDTFGRFTASGPQWNILRTLVKSNADDAALATYVGTLSSLQAAGYREEALKQIAGYREEILRLQGDLNTAKAMYSGEGLLSMRDIMEYIQRTMPDRTDVKWVGSQAKTCWQSYVEQRPSLKECLNKRRLAVDNVGEDLVDVYKTLSEKIHDSQTPTEYQKSDSVLYIGAPLVQKQRELIACLCEDVQVAYQVMPATPVVGPNEA</sequence>
<comment type="caution">
    <text evidence="1">The sequence shown here is derived from an EMBL/GenBank/DDBJ whole genome shotgun (WGS) entry which is preliminary data.</text>
</comment>